<feature type="domain" description="RING-type" evidence="13">
    <location>
        <begin position="263"/>
        <end position="302"/>
    </location>
</feature>
<dbReference type="InParanoid" id="Q7RT04"/>
<dbReference type="PANTHER" id="PTHR22996">
    <property type="entry name" value="MAHOGUNIN"/>
    <property type="match status" value="1"/>
</dbReference>
<reference evidence="14 15" key="1">
    <citation type="journal article" date="2002" name="Nature">
        <title>Genome sequence and comparative analysis of the model rodent malaria parasite Plasmodium yoelii yoelii.</title>
        <authorList>
            <person name="Carlton J.M."/>
            <person name="Angiuoli S.V."/>
            <person name="Suh B.B."/>
            <person name="Kooij T.W."/>
            <person name="Pertea M."/>
            <person name="Silva J.C."/>
            <person name="Ermolaeva M.D."/>
            <person name="Allen J.E."/>
            <person name="Selengut J.D."/>
            <person name="Koo H.L."/>
            <person name="Peterson J.D."/>
            <person name="Pop M."/>
            <person name="Kosack D.S."/>
            <person name="Shumway M.F."/>
            <person name="Bidwell S.L."/>
            <person name="Shallom S.J."/>
            <person name="van Aken S.E."/>
            <person name="Riedmuller S.B."/>
            <person name="Feldblyum T.V."/>
            <person name="Cho J.K."/>
            <person name="Quackenbush J."/>
            <person name="Sedegah M."/>
            <person name="Shoaibi A."/>
            <person name="Cummings L.M."/>
            <person name="Florens L."/>
            <person name="Yates J.R."/>
            <person name="Raine J.D."/>
            <person name="Sinden R.E."/>
            <person name="Harris M.A."/>
            <person name="Cunningham D.A."/>
            <person name="Preiser P.R."/>
            <person name="Bergman L.W."/>
            <person name="Vaidya A.B."/>
            <person name="van Lin L.H."/>
            <person name="Janse C.J."/>
            <person name="Waters A.P."/>
            <person name="Smith H.O."/>
            <person name="White O.R."/>
            <person name="Salzberg S.L."/>
            <person name="Venter J.C."/>
            <person name="Fraser C.M."/>
            <person name="Hoffman S.L."/>
            <person name="Gardner M.J."/>
            <person name="Carucci D.J."/>
        </authorList>
    </citation>
    <scope>NUCLEOTIDE SEQUENCE [LARGE SCALE GENOMIC DNA]</scope>
    <source>
        <strain evidence="14 15">17XNL</strain>
    </source>
</reference>
<dbReference type="EMBL" id="AABL01000052">
    <property type="protein sequence ID" value="EAA21343.1"/>
    <property type="molecule type" value="Genomic_DNA"/>
</dbReference>
<dbReference type="InterPro" id="IPR013083">
    <property type="entry name" value="Znf_RING/FYVE/PHD"/>
</dbReference>
<evidence type="ECO:0000256" key="2">
    <source>
        <dbReference type="ARBA" id="ARBA00004906"/>
    </source>
</evidence>
<protein>
    <recommendedName>
        <fullName evidence="3">RING-type E3 ubiquitin transferase</fullName>
        <ecNumber evidence="3">2.3.2.27</ecNumber>
    </recommendedName>
</protein>
<dbReference type="GO" id="GO:0005737">
    <property type="term" value="C:cytoplasm"/>
    <property type="evidence" value="ECO:0007669"/>
    <property type="project" value="TreeGrafter"/>
</dbReference>
<dbReference type="PaxDb" id="73239-Q7RT04"/>
<name>Q7RT04_PLAYO</name>
<keyword evidence="5" id="KW-0519">Myristate</keyword>
<dbReference type="InterPro" id="IPR001841">
    <property type="entry name" value="Znf_RING"/>
</dbReference>
<evidence type="ECO:0000313" key="15">
    <source>
        <dbReference type="Proteomes" id="UP000008553"/>
    </source>
</evidence>
<dbReference type="InterPro" id="IPR058981">
    <property type="entry name" value="MGRN1/RNF157-like_N"/>
</dbReference>
<dbReference type="Pfam" id="PF26192">
    <property type="entry name" value="RNF157-like_N"/>
    <property type="match status" value="1"/>
</dbReference>
<dbReference type="InterPro" id="IPR045194">
    <property type="entry name" value="MGRN1/RNF157-like"/>
</dbReference>
<dbReference type="GO" id="GO:0016567">
    <property type="term" value="P:protein ubiquitination"/>
    <property type="evidence" value="ECO:0007669"/>
    <property type="project" value="TreeGrafter"/>
</dbReference>
<evidence type="ECO:0000256" key="11">
    <source>
        <dbReference type="ARBA" id="ARBA00025721"/>
    </source>
</evidence>
<dbReference type="GO" id="GO:0061630">
    <property type="term" value="F:ubiquitin protein ligase activity"/>
    <property type="evidence" value="ECO:0007669"/>
    <property type="project" value="UniProtKB-EC"/>
</dbReference>
<keyword evidence="10" id="KW-0449">Lipoprotein</keyword>
<comment type="similarity">
    <text evidence="11">Belongs to the RING-type zinc finger family. LOG2 subfamily.</text>
</comment>
<keyword evidence="15" id="KW-1185">Reference proteome</keyword>
<evidence type="ECO:0000256" key="7">
    <source>
        <dbReference type="ARBA" id="ARBA00022771"/>
    </source>
</evidence>
<dbReference type="InterPro" id="IPR045195">
    <property type="entry name" value="LOG2-like_mRING_C3HC5"/>
</dbReference>
<dbReference type="GO" id="GO:0008270">
    <property type="term" value="F:zinc ion binding"/>
    <property type="evidence" value="ECO:0007669"/>
    <property type="project" value="UniProtKB-KW"/>
</dbReference>
<dbReference type="CDD" id="cd16789">
    <property type="entry name" value="mRING-HC-C3HC5_MGRN1-like"/>
    <property type="match status" value="1"/>
</dbReference>
<gene>
    <name evidence="14" type="ORF">PY00197</name>
</gene>
<sequence length="360" mass="42578">MGIINSTTVNNIDDDNENYNAIPFIVLQVYYAYFTLNSTRFRFKHFYIHNNFHMQRSNSEQVYDIPTQGPNINVQRTSVVRNYVNLRRKTLQIINSGNNIYLINFFFDALYDVEISIHFCCKEGFTEKRELFYSPGKYKTITKVFPKETNQMYISQPEEGINLKLFDINDLKSKPNYEYIIPILIILKGIGTPVPQAQYNYAYLEEKETKENSKSEKEYRIVLYRQKIQFANKYFEVQEIFGIEKSNTPQPNPVDTSFSGKECVICLTEERNTAILPCRHMCLCNTCANIVRMQNTKCPICRQGKAKYGYAYFNYFEIVHRRIAQRLINKMKEKKNDELKDCYKLQLITKRDELLNKENI</sequence>
<comment type="catalytic activity">
    <reaction evidence="1">
        <text>S-ubiquitinyl-[E2 ubiquitin-conjugating enzyme]-L-cysteine + [acceptor protein]-L-lysine = [E2 ubiquitin-conjugating enzyme]-L-cysteine + N(6)-ubiquitinyl-[acceptor protein]-L-lysine.</text>
        <dbReference type="EC" id="2.3.2.27"/>
    </reaction>
</comment>
<keyword evidence="6" id="KW-0479">Metal-binding</keyword>
<keyword evidence="4" id="KW-0808">Transferase</keyword>
<dbReference type="EC" id="2.3.2.27" evidence="3"/>
<evidence type="ECO:0000256" key="6">
    <source>
        <dbReference type="ARBA" id="ARBA00022723"/>
    </source>
</evidence>
<dbReference type="Gene3D" id="3.30.40.10">
    <property type="entry name" value="Zinc/RING finger domain, C3HC4 (zinc finger)"/>
    <property type="match status" value="1"/>
</dbReference>
<dbReference type="AlphaFoldDB" id="Q7RT04"/>
<keyword evidence="9" id="KW-0862">Zinc</keyword>
<dbReference type="Proteomes" id="UP000008553">
    <property type="component" value="Unassembled WGS sequence"/>
</dbReference>
<evidence type="ECO:0000256" key="4">
    <source>
        <dbReference type="ARBA" id="ARBA00022679"/>
    </source>
</evidence>
<dbReference type="PANTHER" id="PTHR22996:SF0">
    <property type="entry name" value="RE60872P-RELATED"/>
    <property type="match status" value="1"/>
</dbReference>
<keyword evidence="7 12" id="KW-0863">Zinc-finger</keyword>
<comment type="pathway">
    <text evidence="2">Protein modification; protein ubiquitination.</text>
</comment>
<dbReference type="Pfam" id="PF13920">
    <property type="entry name" value="zf-C3HC4_3"/>
    <property type="match status" value="1"/>
</dbReference>
<dbReference type="PROSITE" id="PS50089">
    <property type="entry name" value="ZF_RING_2"/>
    <property type="match status" value="1"/>
</dbReference>
<evidence type="ECO:0000256" key="9">
    <source>
        <dbReference type="ARBA" id="ARBA00022833"/>
    </source>
</evidence>
<comment type="caution">
    <text evidence="14">The sequence shown here is derived from an EMBL/GenBank/DDBJ whole genome shotgun (WGS) entry which is preliminary data.</text>
</comment>
<dbReference type="SUPFAM" id="SSF57850">
    <property type="entry name" value="RING/U-box"/>
    <property type="match status" value="1"/>
</dbReference>
<proteinExistence type="inferred from homology"/>
<dbReference type="STRING" id="73239.Q7RT04"/>
<evidence type="ECO:0000256" key="1">
    <source>
        <dbReference type="ARBA" id="ARBA00000900"/>
    </source>
</evidence>
<evidence type="ECO:0000259" key="13">
    <source>
        <dbReference type="PROSITE" id="PS50089"/>
    </source>
</evidence>
<accession>Q7RT04</accession>
<evidence type="ECO:0000256" key="3">
    <source>
        <dbReference type="ARBA" id="ARBA00012483"/>
    </source>
</evidence>
<evidence type="ECO:0000256" key="10">
    <source>
        <dbReference type="ARBA" id="ARBA00023288"/>
    </source>
</evidence>
<evidence type="ECO:0000313" key="14">
    <source>
        <dbReference type="EMBL" id="EAA21343.1"/>
    </source>
</evidence>
<keyword evidence="8" id="KW-0833">Ubl conjugation pathway</keyword>
<evidence type="ECO:0000256" key="8">
    <source>
        <dbReference type="ARBA" id="ARBA00022786"/>
    </source>
</evidence>
<evidence type="ECO:0000256" key="12">
    <source>
        <dbReference type="PROSITE-ProRule" id="PRU00175"/>
    </source>
</evidence>
<organism evidence="14 15">
    <name type="scientific">Plasmodium yoelii yoelii</name>
    <dbReference type="NCBI Taxonomy" id="73239"/>
    <lineage>
        <taxon>Eukaryota</taxon>
        <taxon>Sar</taxon>
        <taxon>Alveolata</taxon>
        <taxon>Apicomplexa</taxon>
        <taxon>Aconoidasida</taxon>
        <taxon>Haemosporida</taxon>
        <taxon>Plasmodiidae</taxon>
        <taxon>Plasmodium</taxon>
        <taxon>Plasmodium (Vinckeia)</taxon>
    </lineage>
</organism>
<dbReference type="SMART" id="SM00184">
    <property type="entry name" value="RING"/>
    <property type="match status" value="1"/>
</dbReference>
<evidence type="ECO:0000256" key="5">
    <source>
        <dbReference type="ARBA" id="ARBA00022707"/>
    </source>
</evidence>